<evidence type="ECO:0000313" key="5">
    <source>
        <dbReference type="EMBL" id="ACV81395.1"/>
    </source>
</evidence>
<protein>
    <submittedName>
        <fullName evidence="5">Isobutylamine N-hydroxylase</fullName>
    </submittedName>
</protein>
<dbReference type="Gene3D" id="2.40.110.10">
    <property type="entry name" value="Butyryl-CoA Dehydrogenase, subunit A, domain 2"/>
    <property type="match status" value="1"/>
</dbReference>
<dbReference type="Gene3D" id="1.10.540.10">
    <property type="entry name" value="Acyl-CoA dehydrogenase/oxidase, N-terminal domain"/>
    <property type="match status" value="1"/>
</dbReference>
<dbReference type="EMBL" id="CP001737">
    <property type="protein sequence ID" value="ACV81395.1"/>
    <property type="molecule type" value="Genomic_DNA"/>
</dbReference>
<dbReference type="AlphaFoldDB" id="C8XBA3"/>
<dbReference type="InterPro" id="IPR046373">
    <property type="entry name" value="Acyl-CoA_Oxase/DH_mid-dom_sf"/>
</dbReference>
<keyword evidence="6" id="KW-1185">Reference proteome</keyword>
<dbReference type="PANTHER" id="PTHR43884:SF20">
    <property type="entry name" value="ACYL-COA DEHYDROGENASE FADE28"/>
    <property type="match status" value="1"/>
</dbReference>
<dbReference type="Proteomes" id="UP000002218">
    <property type="component" value="Chromosome"/>
</dbReference>
<dbReference type="SUPFAM" id="SSF56645">
    <property type="entry name" value="Acyl-CoA dehydrogenase NM domain-like"/>
    <property type="match status" value="1"/>
</dbReference>
<dbReference type="RefSeq" id="WP_015750203.1">
    <property type="nucleotide sequence ID" value="NC_013235.1"/>
</dbReference>
<reference evidence="5 6" key="2">
    <citation type="journal article" date="2010" name="Stand. Genomic Sci.">
        <title>Complete genome sequence of Nakamurella multipartita type strain (Y-104).</title>
        <authorList>
            <person name="Tice H."/>
            <person name="Mayilraj S."/>
            <person name="Sims D."/>
            <person name="Lapidus A."/>
            <person name="Nolan M."/>
            <person name="Lucas S."/>
            <person name="Glavina Del Rio T."/>
            <person name="Copeland A."/>
            <person name="Cheng J.F."/>
            <person name="Meincke L."/>
            <person name="Bruce D."/>
            <person name="Goodwin L."/>
            <person name="Pitluck S."/>
            <person name="Ivanova N."/>
            <person name="Mavromatis K."/>
            <person name="Ovchinnikova G."/>
            <person name="Pati A."/>
            <person name="Chen A."/>
            <person name="Palaniappan K."/>
            <person name="Land M."/>
            <person name="Hauser L."/>
            <person name="Chang Y.J."/>
            <person name="Jeffries C.D."/>
            <person name="Detter J.C."/>
            <person name="Brettin T."/>
            <person name="Rohde M."/>
            <person name="Goker M."/>
            <person name="Bristow J."/>
            <person name="Eisen J.A."/>
            <person name="Markowitz V."/>
            <person name="Hugenholtz P."/>
            <person name="Kyrpides N.C."/>
            <person name="Klenk H.P."/>
            <person name="Chen F."/>
        </authorList>
    </citation>
    <scope>NUCLEOTIDE SEQUENCE [LARGE SCALE GENOMIC DNA]</scope>
    <source>
        <strain evidence="6">ATCC 700099 / DSM 44233 / CIP 104796 / JCM 9543 / NBRC 105858 / Y-104</strain>
    </source>
</reference>
<dbReference type="eggNOG" id="COG1960">
    <property type="taxonomic scope" value="Bacteria"/>
</dbReference>
<evidence type="ECO:0000256" key="3">
    <source>
        <dbReference type="ARBA" id="ARBA00023002"/>
    </source>
</evidence>
<keyword evidence="2" id="KW-0274">FAD</keyword>
<accession>C8XBA3</accession>
<dbReference type="GO" id="GO:0050660">
    <property type="term" value="F:flavin adenine dinucleotide binding"/>
    <property type="evidence" value="ECO:0007669"/>
    <property type="project" value="InterPro"/>
</dbReference>
<proteinExistence type="predicted"/>
<evidence type="ECO:0000256" key="2">
    <source>
        <dbReference type="ARBA" id="ARBA00022827"/>
    </source>
</evidence>
<dbReference type="Pfam" id="PF02771">
    <property type="entry name" value="Acyl-CoA_dh_N"/>
    <property type="match status" value="1"/>
</dbReference>
<name>C8XBA3_NAKMY</name>
<keyword evidence="1" id="KW-0285">Flavoprotein</keyword>
<evidence type="ECO:0000259" key="4">
    <source>
        <dbReference type="Pfam" id="PF02771"/>
    </source>
</evidence>
<dbReference type="HOGENOM" id="CLU_061803_0_0_11"/>
<reference evidence="6" key="1">
    <citation type="submission" date="2009-09" db="EMBL/GenBank/DDBJ databases">
        <title>The complete genome of Nakamurella multipartita DSM 44233.</title>
        <authorList>
            <consortium name="US DOE Joint Genome Institute (JGI-PGF)"/>
            <person name="Lucas S."/>
            <person name="Copeland A."/>
            <person name="Lapidus A."/>
            <person name="Glavina del Rio T."/>
            <person name="Dalin E."/>
            <person name="Tice H."/>
            <person name="Bruce D."/>
            <person name="Goodwin L."/>
            <person name="Pitluck S."/>
            <person name="Kyrpides N."/>
            <person name="Mavromatis K."/>
            <person name="Ivanova N."/>
            <person name="Ovchinnikova G."/>
            <person name="Sims D."/>
            <person name="Meincke L."/>
            <person name="Brettin T."/>
            <person name="Detter J.C."/>
            <person name="Han C."/>
            <person name="Larimer F."/>
            <person name="Land M."/>
            <person name="Hauser L."/>
            <person name="Markowitz V."/>
            <person name="Cheng J.-F."/>
            <person name="Hugenholtz P."/>
            <person name="Woyke T."/>
            <person name="Wu D."/>
            <person name="Klenk H.-P."/>
            <person name="Eisen J.A."/>
        </authorList>
    </citation>
    <scope>NUCLEOTIDE SEQUENCE [LARGE SCALE GENOMIC DNA]</scope>
    <source>
        <strain evidence="6">ATCC 700099 / DSM 44233 / CIP 104796 / JCM 9543 / NBRC 105858 / Y-104</strain>
    </source>
</reference>
<dbReference type="InParanoid" id="C8XBA3"/>
<dbReference type="STRING" id="479431.Namu_5125"/>
<dbReference type="OrthoDB" id="2986495at2"/>
<gene>
    <name evidence="5" type="ordered locus">Namu_5125</name>
</gene>
<sequence>MSFLAAERAVLDELLPGLDEALAAQPLMTWESRDSKALELFRDAGGCGLLVPAEHGGRGVDPVAAVRLQRAIGARSPSLAVATTMHHFSVASLAELSALGTGFEWAVLQAIAEQRWYLSSAFAEGNPSTNILAPRVQARPVDGGLLINGSKRPCSLTWSMDLMSASVAVVGEDDRSGRGEGNRLAIVLIPATDPGISRRPFWESFVLAGAESDEVVLTDVFVPDMMVFRPAEATMTDPIQGRGFLWFELLVAASYIGVASALVERVLQSGRGTAQDRVALAADLESAMAAVEAVAGCLPAEDDQAVERLLTRSLYVRYGVENAIARTAMAAAALAGGIAFVSAPDIAYLLAASRALAMHPPAVGPVSEALDRSLRGGRFTA</sequence>
<dbReference type="InterPro" id="IPR037069">
    <property type="entry name" value="AcylCoA_DH/ox_N_sf"/>
</dbReference>
<dbReference type="InterPro" id="IPR009100">
    <property type="entry name" value="AcylCoA_DH/oxidase_NM_dom_sf"/>
</dbReference>
<dbReference type="PANTHER" id="PTHR43884">
    <property type="entry name" value="ACYL-COA DEHYDROGENASE"/>
    <property type="match status" value="1"/>
</dbReference>
<dbReference type="KEGG" id="nml:Namu_5125"/>
<dbReference type="InterPro" id="IPR013786">
    <property type="entry name" value="AcylCoA_DH/ox_N"/>
</dbReference>
<evidence type="ECO:0000256" key="1">
    <source>
        <dbReference type="ARBA" id="ARBA00022630"/>
    </source>
</evidence>
<dbReference type="GO" id="GO:0003995">
    <property type="term" value="F:acyl-CoA dehydrogenase activity"/>
    <property type="evidence" value="ECO:0007669"/>
    <property type="project" value="TreeGrafter"/>
</dbReference>
<feature type="domain" description="Acyl-CoA dehydrogenase/oxidase N-terminal" evidence="4">
    <location>
        <begin position="35"/>
        <end position="91"/>
    </location>
</feature>
<keyword evidence="3" id="KW-0560">Oxidoreductase</keyword>
<organism evidence="5 6">
    <name type="scientific">Nakamurella multipartita (strain ATCC 700099 / DSM 44233 / CIP 104796 / JCM 9543 / NBRC 105858 / Y-104)</name>
    <name type="common">Microsphaera multipartita</name>
    <dbReference type="NCBI Taxonomy" id="479431"/>
    <lineage>
        <taxon>Bacteria</taxon>
        <taxon>Bacillati</taxon>
        <taxon>Actinomycetota</taxon>
        <taxon>Actinomycetes</taxon>
        <taxon>Nakamurellales</taxon>
        <taxon>Nakamurellaceae</taxon>
        <taxon>Nakamurella</taxon>
    </lineage>
</organism>
<evidence type="ECO:0000313" key="6">
    <source>
        <dbReference type="Proteomes" id="UP000002218"/>
    </source>
</evidence>